<feature type="compositionally biased region" description="Low complexity" evidence="1">
    <location>
        <begin position="100"/>
        <end position="113"/>
    </location>
</feature>
<feature type="signal peptide" evidence="3">
    <location>
        <begin position="1"/>
        <end position="26"/>
    </location>
</feature>
<keyword evidence="5" id="KW-1185">Reference proteome</keyword>
<comment type="caution">
    <text evidence="4">The sequence shown here is derived from an EMBL/GenBank/DDBJ whole genome shotgun (WGS) entry which is preliminary data.</text>
</comment>
<dbReference type="AlphaFoldDB" id="A0AAD2JYL6"/>
<dbReference type="Proteomes" id="UP001295794">
    <property type="component" value="Unassembled WGS sequence"/>
</dbReference>
<evidence type="ECO:0000256" key="1">
    <source>
        <dbReference type="SAM" id="MobiDB-lite"/>
    </source>
</evidence>
<evidence type="ECO:0000256" key="3">
    <source>
        <dbReference type="SAM" id="SignalP"/>
    </source>
</evidence>
<feature type="transmembrane region" description="Helical" evidence="2">
    <location>
        <begin position="121"/>
        <end position="144"/>
    </location>
</feature>
<sequence length="193" mass="20510">MNVWGFHCYYAFTLVLLGLRLTSAFALRMEAHSVIVSPPHLEVDVFHTTPLPAMTFGIRDNFNQVFGGDPPNSVRGLDGTPGAGSRHEETGSLPSSTTESGTAMAPPAGSSPASSAAKGTIIAVTITGSALLVLFSAPLIYLLLKWRRKANGTGTGRHISFHRSMMIRARTPSDSIVSGGAKEPYPFAMSQHV</sequence>
<keyword evidence="2" id="KW-1133">Transmembrane helix</keyword>
<evidence type="ECO:0008006" key="6">
    <source>
        <dbReference type="Google" id="ProtNLM"/>
    </source>
</evidence>
<keyword evidence="2" id="KW-0812">Transmembrane</keyword>
<dbReference type="EMBL" id="CAVNYO010000138">
    <property type="protein sequence ID" value="CAK5269110.1"/>
    <property type="molecule type" value="Genomic_DNA"/>
</dbReference>
<accession>A0AAD2JYL6</accession>
<protein>
    <recommendedName>
        <fullName evidence="6">Mid2 domain-containing protein</fullName>
    </recommendedName>
</protein>
<evidence type="ECO:0000313" key="4">
    <source>
        <dbReference type="EMBL" id="CAK5269110.1"/>
    </source>
</evidence>
<keyword evidence="3" id="KW-0732">Signal</keyword>
<gene>
    <name evidence="4" type="ORF">MYCIT1_LOCUS12597</name>
</gene>
<feature type="region of interest" description="Disordered" evidence="1">
    <location>
        <begin position="69"/>
        <end position="113"/>
    </location>
</feature>
<organism evidence="4 5">
    <name type="scientific">Mycena citricolor</name>
    <dbReference type="NCBI Taxonomy" id="2018698"/>
    <lineage>
        <taxon>Eukaryota</taxon>
        <taxon>Fungi</taxon>
        <taxon>Dikarya</taxon>
        <taxon>Basidiomycota</taxon>
        <taxon>Agaricomycotina</taxon>
        <taxon>Agaricomycetes</taxon>
        <taxon>Agaricomycetidae</taxon>
        <taxon>Agaricales</taxon>
        <taxon>Marasmiineae</taxon>
        <taxon>Mycenaceae</taxon>
        <taxon>Mycena</taxon>
    </lineage>
</organism>
<proteinExistence type="predicted"/>
<evidence type="ECO:0000313" key="5">
    <source>
        <dbReference type="Proteomes" id="UP001295794"/>
    </source>
</evidence>
<reference evidence="4" key="1">
    <citation type="submission" date="2023-11" db="EMBL/GenBank/DDBJ databases">
        <authorList>
            <person name="De Vega J J."/>
            <person name="De Vega J J."/>
        </authorList>
    </citation>
    <scope>NUCLEOTIDE SEQUENCE</scope>
</reference>
<keyword evidence="2" id="KW-0472">Membrane</keyword>
<name>A0AAD2JYL6_9AGAR</name>
<evidence type="ECO:0000256" key="2">
    <source>
        <dbReference type="SAM" id="Phobius"/>
    </source>
</evidence>
<feature type="chain" id="PRO_5042074764" description="Mid2 domain-containing protein" evidence="3">
    <location>
        <begin position="27"/>
        <end position="193"/>
    </location>
</feature>